<evidence type="ECO:0000259" key="1">
    <source>
        <dbReference type="PROSITE" id="PS50943"/>
    </source>
</evidence>
<dbReference type="OrthoDB" id="2064541at2"/>
<evidence type="ECO:0000313" key="3">
    <source>
        <dbReference type="Proteomes" id="UP000474104"/>
    </source>
</evidence>
<dbReference type="SUPFAM" id="SSF47413">
    <property type="entry name" value="lambda repressor-like DNA-binding domains"/>
    <property type="match status" value="1"/>
</dbReference>
<dbReference type="EMBL" id="VIRB01000085">
    <property type="protein sequence ID" value="NDO69838.1"/>
    <property type="molecule type" value="Genomic_DNA"/>
</dbReference>
<dbReference type="PROSITE" id="PS50943">
    <property type="entry name" value="HTH_CROC1"/>
    <property type="match status" value="1"/>
</dbReference>
<dbReference type="Pfam" id="PF13443">
    <property type="entry name" value="HTH_26"/>
    <property type="match status" value="1"/>
</dbReference>
<name>A0A9X5C8Y1_9FIRM</name>
<sequence>MKILLSKIMFEKKLSIRQVSVMTGLPRSTIQKTMSVKSNSTMKTMEKLAAGLKVGIESLYESDFK</sequence>
<evidence type="ECO:0000313" key="2">
    <source>
        <dbReference type="EMBL" id="NDO69838.1"/>
    </source>
</evidence>
<reference evidence="2 3" key="1">
    <citation type="submission" date="2019-07" db="EMBL/GenBank/DDBJ databases">
        <title>Draft genome sequences of 15 bacterial species constituting the stable defined intestinal microbiota of the GM15 gnotobiotic mouse model.</title>
        <authorList>
            <person name="Elie C."/>
            <person name="Mathieu A."/>
            <person name="Saliou A."/>
            <person name="Darnaud M."/>
            <person name="Leulier F."/>
            <person name="Tamellini A."/>
        </authorList>
    </citation>
    <scope>NUCLEOTIDE SEQUENCE [LARGE SCALE GENOMIC DNA]</scope>
    <source>
        <strain evidence="3">ASF 502</strain>
    </source>
</reference>
<dbReference type="GO" id="GO:0003677">
    <property type="term" value="F:DNA binding"/>
    <property type="evidence" value="ECO:0007669"/>
    <property type="project" value="InterPro"/>
</dbReference>
<protein>
    <submittedName>
        <fullName evidence="2">Helix-turn-helix transcriptional regulator</fullName>
    </submittedName>
</protein>
<accession>A0A9X5C8Y1</accession>
<dbReference type="Proteomes" id="UP000474104">
    <property type="component" value="Unassembled WGS sequence"/>
</dbReference>
<dbReference type="AlphaFoldDB" id="A0A9X5C8Y1"/>
<dbReference type="InterPro" id="IPR001387">
    <property type="entry name" value="Cro/C1-type_HTH"/>
</dbReference>
<dbReference type="Gene3D" id="1.10.260.40">
    <property type="entry name" value="lambda repressor-like DNA-binding domains"/>
    <property type="match status" value="1"/>
</dbReference>
<comment type="caution">
    <text evidence="2">The sequence shown here is derived from an EMBL/GenBank/DDBJ whole genome shotgun (WGS) entry which is preliminary data.</text>
</comment>
<dbReference type="RefSeq" id="WP_083910089.1">
    <property type="nucleotide sequence ID" value="NZ_VIRB01000085.1"/>
</dbReference>
<gene>
    <name evidence="2" type="ORF">FMM80_14620</name>
</gene>
<organism evidence="2 3">
    <name type="scientific">Schaedlerella arabinosiphila</name>
    <dbReference type="NCBI Taxonomy" id="2044587"/>
    <lineage>
        <taxon>Bacteria</taxon>
        <taxon>Bacillati</taxon>
        <taxon>Bacillota</taxon>
        <taxon>Clostridia</taxon>
        <taxon>Lachnospirales</taxon>
        <taxon>Lachnospiraceae</taxon>
        <taxon>Schaedlerella</taxon>
    </lineage>
</organism>
<proteinExistence type="predicted"/>
<dbReference type="InterPro" id="IPR010982">
    <property type="entry name" value="Lambda_DNA-bd_dom_sf"/>
</dbReference>
<feature type="domain" description="HTH cro/C1-type" evidence="1">
    <location>
        <begin position="11"/>
        <end position="59"/>
    </location>
</feature>